<dbReference type="Proteomes" id="UP001247805">
    <property type="component" value="Unassembled WGS sequence"/>
</dbReference>
<feature type="chain" id="PRO_5046550897" evidence="1">
    <location>
        <begin position="20"/>
        <end position="202"/>
    </location>
</feature>
<accession>A0ABU3SUB4</accession>
<dbReference type="Gene3D" id="3.40.190.10">
    <property type="entry name" value="Periplasmic binding protein-like II"/>
    <property type="match status" value="2"/>
</dbReference>
<reference evidence="2 3" key="1">
    <citation type="submission" date="2023-10" db="EMBL/GenBank/DDBJ databases">
        <title>Glaciecola aquimarina strain GGW-M5 nov., isolated from a coastal seawater.</title>
        <authorList>
            <person name="Bayburt H."/>
            <person name="Kim J.M."/>
            <person name="Choi B.J."/>
            <person name="Jeon C.O."/>
        </authorList>
    </citation>
    <scope>NUCLEOTIDE SEQUENCE [LARGE SCALE GENOMIC DNA]</scope>
    <source>
        <strain evidence="2 3">KCTC 32108</strain>
    </source>
</reference>
<sequence length="202" mass="22709">MAKLFYGAVFLLLSTLSFAQPTWHIVSEHFPPYISATNNGNSWLVDITQAALASQKIQSEIEITTWVRALQLARKRKRTAVLGAYYSEQRSKVFYYSSPLGVAKTGFFKRTDHKIAFDGTLNSIKAHSICVGSDYVVSDEFANNHELAVTISKDLQTCLKLLYKGRVELVAGTYQLQVSFGWKTYPNLTSLLSIKLNIYNPI</sequence>
<feature type="signal peptide" evidence="1">
    <location>
        <begin position="1"/>
        <end position="19"/>
    </location>
</feature>
<evidence type="ECO:0000313" key="3">
    <source>
        <dbReference type="Proteomes" id="UP001247805"/>
    </source>
</evidence>
<evidence type="ECO:0000256" key="1">
    <source>
        <dbReference type="SAM" id="SignalP"/>
    </source>
</evidence>
<dbReference type="RefSeq" id="WP_316025266.1">
    <property type="nucleotide sequence ID" value="NZ_JAWDIO010000002.1"/>
</dbReference>
<protein>
    <submittedName>
        <fullName evidence="2">Transporter substrate-binding domain-containing protein</fullName>
    </submittedName>
</protein>
<evidence type="ECO:0000313" key="2">
    <source>
        <dbReference type="EMBL" id="MDU0353608.1"/>
    </source>
</evidence>
<keyword evidence="3" id="KW-1185">Reference proteome</keyword>
<comment type="caution">
    <text evidence="2">The sequence shown here is derived from an EMBL/GenBank/DDBJ whole genome shotgun (WGS) entry which is preliminary data.</text>
</comment>
<gene>
    <name evidence="2" type="ORF">RS130_06410</name>
</gene>
<name>A0ABU3SUB4_9ALTE</name>
<keyword evidence="1" id="KW-0732">Signal</keyword>
<dbReference type="EMBL" id="JAWDIO010000002">
    <property type="protein sequence ID" value="MDU0353608.1"/>
    <property type="molecule type" value="Genomic_DNA"/>
</dbReference>
<proteinExistence type="predicted"/>
<dbReference type="SUPFAM" id="SSF53850">
    <property type="entry name" value="Periplasmic binding protein-like II"/>
    <property type="match status" value="1"/>
</dbReference>
<organism evidence="2 3">
    <name type="scientific">Paraglaciecola aquimarina</name>
    <dbReference type="NCBI Taxonomy" id="1235557"/>
    <lineage>
        <taxon>Bacteria</taxon>
        <taxon>Pseudomonadati</taxon>
        <taxon>Pseudomonadota</taxon>
        <taxon>Gammaproteobacteria</taxon>
        <taxon>Alteromonadales</taxon>
        <taxon>Alteromonadaceae</taxon>
        <taxon>Paraglaciecola</taxon>
    </lineage>
</organism>